<sequence length="63" mass="6689">MDNGHGLGIGPDEAGDPWERFVGGPGDGIVYGPDGKPWRPGDPIPPRRDRQTGREPDPNNEGG</sequence>
<proteinExistence type="predicted"/>
<accession>A0ABR5F533</accession>
<dbReference type="EMBL" id="JWIO01000010">
    <property type="protein sequence ID" value="KLL11843.1"/>
    <property type="molecule type" value="Genomic_DNA"/>
</dbReference>
<evidence type="ECO:0000256" key="1">
    <source>
        <dbReference type="SAM" id="MobiDB-lite"/>
    </source>
</evidence>
<comment type="caution">
    <text evidence="2">The sequence shown here is derived from an EMBL/GenBank/DDBJ whole genome shotgun (WGS) entry which is preliminary data.</text>
</comment>
<name>A0ABR5F533_9ACTN</name>
<feature type="region of interest" description="Disordered" evidence="1">
    <location>
        <begin position="1"/>
        <end position="63"/>
    </location>
</feature>
<gene>
    <name evidence="2" type="ORF">FrCorBMG51_08430</name>
</gene>
<dbReference type="Proteomes" id="UP000035425">
    <property type="component" value="Unassembled WGS sequence"/>
</dbReference>
<keyword evidence="3" id="KW-1185">Reference proteome</keyword>
<protein>
    <submittedName>
        <fullName evidence="2">Uncharacterized protein</fullName>
    </submittedName>
</protein>
<organism evidence="2 3">
    <name type="scientific">Protofrankia coriariae</name>
    <dbReference type="NCBI Taxonomy" id="1562887"/>
    <lineage>
        <taxon>Bacteria</taxon>
        <taxon>Bacillati</taxon>
        <taxon>Actinomycetota</taxon>
        <taxon>Actinomycetes</taxon>
        <taxon>Frankiales</taxon>
        <taxon>Frankiaceae</taxon>
        <taxon>Protofrankia</taxon>
    </lineage>
</organism>
<evidence type="ECO:0000313" key="3">
    <source>
        <dbReference type="Proteomes" id="UP000035425"/>
    </source>
</evidence>
<reference evidence="2 3" key="1">
    <citation type="submission" date="2014-12" db="EMBL/GenBank/DDBJ databases">
        <title>Frankia sp. BMG5.1 draft genome.</title>
        <authorList>
            <person name="Gtari M."/>
            <person name="Ghodhbane-Gtari F."/>
            <person name="Nouioui I."/>
            <person name="Ktari A."/>
            <person name="Hezbri K."/>
            <person name="Mimouni W."/>
            <person name="Sbissi I."/>
            <person name="Ayari A."/>
            <person name="Yamanaka T."/>
            <person name="Normand P."/>
            <person name="Tisa L.S."/>
            <person name="Boudabous A."/>
        </authorList>
    </citation>
    <scope>NUCLEOTIDE SEQUENCE [LARGE SCALE GENOMIC DNA]</scope>
    <source>
        <strain evidence="2 3">BMG5.1</strain>
    </source>
</reference>
<evidence type="ECO:0000313" key="2">
    <source>
        <dbReference type="EMBL" id="KLL11843.1"/>
    </source>
</evidence>
<feature type="compositionally biased region" description="Basic and acidic residues" evidence="1">
    <location>
        <begin position="45"/>
        <end position="57"/>
    </location>
</feature>